<sequence length="164" mass="17130">SRAGRRGHPQRRYRFRPVRGGRGASGCGHGGGLEPQAGGGLVPAFWPRPGRGGAGCPRRVGRHPWLDGNFQRNRHGPRRPDARLGVERLLYTDISRDGTLEEPNYAATAALVEDSGLKVLSAGGVGAAEHVAKLVPTGAEAAIIGRALYTGDITIGDALAAARG</sequence>
<dbReference type="InterPro" id="IPR013785">
    <property type="entry name" value="Aldolase_TIM"/>
</dbReference>
<comment type="similarity">
    <text evidence="1">Belongs to the HisA/HisF family.</text>
</comment>
<dbReference type="Pfam" id="PF00977">
    <property type="entry name" value="His_biosynth"/>
    <property type="match status" value="1"/>
</dbReference>
<accession>A0AA35X990</accession>
<dbReference type="AlphaFoldDB" id="A0AA35X990"/>
<dbReference type="InterPro" id="IPR006062">
    <property type="entry name" value="His_biosynth"/>
</dbReference>
<gene>
    <name evidence="3" type="ORF">GBAR_LOCUS23815</name>
</gene>
<dbReference type="InterPro" id="IPR011060">
    <property type="entry name" value="RibuloseP-bd_barrel"/>
</dbReference>
<dbReference type="GO" id="GO:0000105">
    <property type="term" value="P:L-histidine biosynthetic process"/>
    <property type="evidence" value="ECO:0007669"/>
    <property type="project" value="UniProtKB-KW"/>
</dbReference>
<proteinExistence type="inferred from homology"/>
<keyword evidence="4" id="KW-1185">Reference proteome</keyword>
<comment type="caution">
    <text evidence="3">The sequence shown here is derived from an EMBL/GenBank/DDBJ whole genome shotgun (WGS) entry which is preliminary data.</text>
</comment>
<dbReference type="Proteomes" id="UP001174909">
    <property type="component" value="Unassembled WGS sequence"/>
</dbReference>
<keyword evidence="1" id="KW-0028">Amino-acid biosynthesis</keyword>
<dbReference type="GO" id="GO:0016853">
    <property type="term" value="F:isomerase activity"/>
    <property type="evidence" value="ECO:0007669"/>
    <property type="project" value="UniProtKB-KW"/>
</dbReference>
<organism evidence="3 4">
    <name type="scientific">Geodia barretti</name>
    <name type="common">Barrett's horny sponge</name>
    <dbReference type="NCBI Taxonomy" id="519541"/>
    <lineage>
        <taxon>Eukaryota</taxon>
        <taxon>Metazoa</taxon>
        <taxon>Porifera</taxon>
        <taxon>Demospongiae</taxon>
        <taxon>Heteroscleromorpha</taxon>
        <taxon>Tetractinellida</taxon>
        <taxon>Astrophorina</taxon>
        <taxon>Geodiidae</taxon>
        <taxon>Geodia</taxon>
    </lineage>
</organism>
<reference evidence="3" key="1">
    <citation type="submission" date="2023-03" db="EMBL/GenBank/DDBJ databases">
        <authorList>
            <person name="Steffen K."/>
            <person name="Cardenas P."/>
        </authorList>
    </citation>
    <scope>NUCLEOTIDE SEQUENCE</scope>
</reference>
<evidence type="ECO:0000256" key="2">
    <source>
        <dbReference type="SAM" id="MobiDB-lite"/>
    </source>
</evidence>
<keyword evidence="1" id="KW-0368">Histidine biosynthesis</keyword>
<keyword evidence="3" id="KW-0413">Isomerase</keyword>
<feature type="compositionally biased region" description="Gly residues" evidence="2">
    <location>
        <begin position="20"/>
        <end position="41"/>
    </location>
</feature>
<evidence type="ECO:0000313" key="3">
    <source>
        <dbReference type="EMBL" id="CAI8042925.1"/>
    </source>
</evidence>
<evidence type="ECO:0000313" key="4">
    <source>
        <dbReference type="Proteomes" id="UP001174909"/>
    </source>
</evidence>
<dbReference type="SUPFAM" id="SSF51366">
    <property type="entry name" value="Ribulose-phoshate binding barrel"/>
    <property type="match status" value="1"/>
</dbReference>
<dbReference type="EMBL" id="CASHTH010003292">
    <property type="protein sequence ID" value="CAI8042925.1"/>
    <property type="molecule type" value="Genomic_DNA"/>
</dbReference>
<feature type="non-terminal residue" evidence="3">
    <location>
        <position position="1"/>
    </location>
</feature>
<name>A0AA35X990_GEOBA</name>
<protein>
    <submittedName>
        <fullName evidence="3">1-(5-phosphoribosyl)-5-[(5-phosphoribosylamino)me thylideneamino] imidazole-4-carboxamide isomerase</fullName>
    </submittedName>
</protein>
<dbReference type="Gene3D" id="3.20.20.70">
    <property type="entry name" value="Aldolase class I"/>
    <property type="match status" value="1"/>
</dbReference>
<feature type="compositionally biased region" description="Basic residues" evidence="2">
    <location>
        <begin position="1"/>
        <end position="19"/>
    </location>
</feature>
<evidence type="ECO:0000256" key="1">
    <source>
        <dbReference type="RuleBase" id="RU003657"/>
    </source>
</evidence>
<feature type="region of interest" description="Disordered" evidence="2">
    <location>
        <begin position="1"/>
        <end position="59"/>
    </location>
</feature>